<evidence type="ECO:0000313" key="1">
    <source>
        <dbReference type="EMBL" id="TYH63585.1"/>
    </source>
</evidence>
<dbReference type="EMBL" id="CM017629">
    <property type="protein sequence ID" value="TYH63585.1"/>
    <property type="molecule type" value="Genomic_DNA"/>
</dbReference>
<evidence type="ECO:0000313" key="2">
    <source>
        <dbReference type="Proteomes" id="UP000322667"/>
    </source>
</evidence>
<dbReference type="Proteomes" id="UP000322667">
    <property type="component" value="Chromosome D07"/>
</dbReference>
<dbReference type="AlphaFoldDB" id="A0A5D2KAG4"/>
<gene>
    <name evidence="1" type="ORF">ES332_D07G203200v1</name>
</gene>
<proteinExistence type="predicted"/>
<sequence>MVPHPSPYFDDDGEGQESVIWLEKIKIKQHQKMKYNFSPFCCVVWLYLQVRRTTRDVACTEAQTWHVWRCAWLGRTVLEVTIAALVPFLKP</sequence>
<organism evidence="1 2">
    <name type="scientific">Gossypium tomentosum</name>
    <name type="common">Hawaiian cotton</name>
    <name type="synonym">Gossypium sandvicense</name>
    <dbReference type="NCBI Taxonomy" id="34277"/>
    <lineage>
        <taxon>Eukaryota</taxon>
        <taxon>Viridiplantae</taxon>
        <taxon>Streptophyta</taxon>
        <taxon>Embryophyta</taxon>
        <taxon>Tracheophyta</taxon>
        <taxon>Spermatophyta</taxon>
        <taxon>Magnoliopsida</taxon>
        <taxon>eudicotyledons</taxon>
        <taxon>Gunneridae</taxon>
        <taxon>Pentapetalae</taxon>
        <taxon>rosids</taxon>
        <taxon>malvids</taxon>
        <taxon>Malvales</taxon>
        <taxon>Malvaceae</taxon>
        <taxon>Malvoideae</taxon>
        <taxon>Gossypium</taxon>
    </lineage>
</organism>
<accession>A0A5D2KAG4</accession>
<name>A0A5D2KAG4_GOSTO</name>
<protein>
    <submittedName>
        <fullName evidence="1">Uncharacterized protein</fullName>
    </submittedName>
</protein>
<reference evidence="1 2" key="1">
    <citation type="submission" date="2019-07" db="EMBL/GenBank/DDBJ databases">
        <title>WGS assembly of Gossypium tomentosum.</title>
        <authorList>
            <person name="Chen Z.J."/>
            <person name="Sreedasyam A."/>
            <person name="Ando A."/>
            <person name="Song Q."/>
            <person name="De L."/>
            <person name="Hulse-Kemp A."/>
            <person name="Ding M."/>
            <person name="Ye W."/>
            <person name="Kirkbride R."/>
            <person name="Jenkins J."/>
            <person name="Plott C."/>
            <person name="Lovell J."/>
            <person name="Lin Y.-M."/>
            <person name="Vaughn R."/>
            <person name="Liu B."/>
            <person name="Li W."/>
            <person name="Simpson S."/>
            <person name="Scheffler B."/>
            <person name="Saski C."/>
            <person name="Grover C."/>
            <person name="Hu G."/>
            <person name="Conover J."/>
            <person name="Carlson J."/>
            <person name="Shu S."/>
            <person name="Boston L."/>
            <person name="Williams M."/>
            <person name="Peterson D."/>
            <person name="Mcgee K."/>
            <person name="Jones D."/>
            <person name="Wendel J."/>
            <person name="Stelly D."/>
            <person name="Grimwood J."/>
            <person name="Schmutz J."/>
        </authorList>
    </citation>
    <scope>NUCLEOTIDE SEQUENCE [LARGE SCALE GENOMIC DNA]</scope>
    <source>
        <strain evidence="1">7179.01</strain>
    </source>
</reference>
<keyword evidence="2" id="KW-1185">Reference proteome</keyword>